<name>A0ABX1GML3_9GAMM</name>
<dbReference type="SUPFAM" id="SSF52540">
    <property type="entry name" value="P-loop containing nucleoside triphosphate hydrolases"/>
    <property type="match status" value="1"/>
</dbReference>
<evidence type="ECO:0000256" key="1">
    <source>
        <dbReference type="ARBA" id="ARBA00022679"/>
    </source>
</evidence>
<dbReference type="RefSeq" id="WP_168452081.1">
    <property type="nucleotide sequence ID" value="NZ_JAAWWK010000009.1"/>
</dbReference>
<dbReference type="InterPro" id="IPR027417">
    <property type="entry name" value="P-loop_NTPase"/>
</dbReference>
<evidence type="ECO:0000259" key="3">
    <source>
        <dbReference type="Pfam" id="PF00685"/>
    </source>
</evidence>
<keyword evidence="2" id="KW-0325">Glycoprotein</keyword>
<keyword evidence="5" id="KW-1185">Reference proteome</keyword>
<evidence type="ECO:0000313" key="4">
    <source>
        <dbReference type="EMBL" id="NKI19557.1"/>
    </source>
</evidence>
<evidence type="ECO:0000256" key="2">
    <source>
        <dbReference type="ARBA" id="ARBA00023180"/>
    </source>
</evidence>
<comment type="caution">
    <text evidence="4">The sequence shown here is derived from an EMBL/GenBank/DDBJ whole genome shotgun (WGS) entry which is preliminary data.</text>
</comment>
<dbReference type="Pfam" id="PF00685">
    <property type="entry name" value="Sulfotransfer_1"/>
    <property type="match status" value="1"/>
</dbReference>
<proteinExistence type="predicted"/>
<gene>
    <name evidence="4" type="ORF">HCU74_19290</name>
</gene>
<dbReference type="InterPro" id="IPR037359">
    <property type="entry name" value="NST/OST"/>
</dbReference>
<dbReference type="EMBL" id="JAAWWK010000009">
    <property type="protein sequence ID" value="NKI19557.1"/>
    <property type="molecule type" value="Genomic_DNA"/>
</dbReference>
<reference evidence="4 5" key="1">
    <citation type="submission" date="2020-04" db="EMBL/GenBank/DDBJ databases">
        <authorList>
            <person name="Yoon J."/>
        </authorList>
    </citation>
    <scope>NUCLEOTIDE SEQUENCE [LARGE SCALE GENOMIC DNA]</scope>
    <source>
        <strain evidence="4 5">KMU-166</strain>
    </source>
</reference>
<feature type="domain" description="Sulfotransferase" evidence="3">
    <location>
        <begin position="9"/>
        <end position="183"/>
    </location>
</feature>
<sequence length="274" mass="32035">MTSNEKVYICIGAQRSATTWIYRTLSKQSGVVLPKTKEIDFFRYLGNYSNGLDWYENQFNNANMWLDITPEYAVAGETVRLIAENLADNAEILLVIRDPIERMVSAYQKHLRNGDLQCDFEFFVKYNIDHCVDRSLYFPTIKRFSQYYKPTVLVYEDIKVDPDRWLEGVNKFFNVSVDLQESKSKFNPSSSIGGVRGLMNKFYRLAPGWLKLRELKEKIEGMPWSNKLLYGGTKKEDSLYEVVRRNSELTRLFAEDKAALEKYLERDLSRVWGS</sequence>
<accession>A0ABX1GML3</accession>
<dbReference type="Proteomes" id="UP000765845">
    <property type="component" value="Unassembled WGS sequence"/>
</dbReference>
<protein>
    <submittedName>
        <fullName evidence="4">Sulfotransferase domain-containing protein</fullName>
    </submittedName>
</protein>
<dbReference type="InterPro" id="IPR000863">
    <property type="entry name" value="Sulfotransferase_dom"/>
</dbReference>
<keyword evidence="1" id="KW-0808">Transferase</keyword>
<dbReference type="Gene3D" id="3.40.50.300">
    <property type="entry name" value="P-loop containing nucleotide triphosphate hydrolases"/>
    <property type="match status" value="1"/>
</dbReference>
<organism evidence="4 5">
    <name type="scientific">Spongiibacter thalassae</name>
    <dbReference type="NCBI Taxonomy" id="2721624"/>
    <lineage>
        <taxon>Bacteria</taxon>
        <taxon>Pseudomonadati</taxon>
        <taxon>Pseudomonadota</taxon>
        <taxon>Gammaproteobacteria</taxon>
        <taxon>Cellvibrionales</taxon>
        <taxon>Spongiibacteraceae</taxon>
        <taxon>Spongiibacter</taxon>
    </lineage>
</organism>
<evidence type="ECO:0000313" key="5">
    <source>
        <dbReference type="Proteomes" id="UP000765845"/>
    </source>
</evidence>
<dbReference type="PANTHER" id="PTHR10605">
    <property type="entry name" value="HEPARAN SULFATE SULFOTRANSFERASE"/>
    <property type="match status" value="1"/>
</dbReference>
<dbReference type="PANTHER" id="PTHR10605:SF56">
    <property type="entry name" value="BIFUNCTIONAL HEPARAN SULFATE N-DEACETYLASE_N-SULFOTRANSFERASE"/>
    <property type="match status" value="1"/>
</dbReference>